<dbReference type="STRING" id="36166.T1GLJ8"/>
<keyword evidence="4 6" id="KW-1133">Transmembrane helix</keyword>
<dbReference type="OMA" id="YEWIRIY"/>
<evidence type="ECO:0000256" key="2">
    <source>
        <dbReference type="ARBA" id="ARBA00022448"/>
    </source>
</evidence>
<reference evidence="8" key="2">
    <citation type="submission" date="2015-06" db="UniProtKB">
        <authorList>
            <consortium name="EnsemblMetazoa"/>
        </authorList>
    </citation>
    <scope>IDENTIFICATION</scope>
</reference>
<accession>T1GLJ8</accession>
<feature type="transmembrane region" description="Helical" evidence="6">
    <location>
        <begin position="20"/>
        <end position="39"/>
    </location>
</feature>
<dbReference type="GO" id="GO:0015137">
    <property type="term" value="F:citrate transmembrane transporter activity"/>
    <property type="evidence" value="ECO:0007669"/>
    <property type="project" value="TreeGrafter"/>
</dbReference>
<evidence type="ECO:0000313" key="8">
    <source>
        <dbReference type="EnsemblMetazoa" id="MESCA004403-PA"/>
    </source>
</evidence>
<comment type="subcellular location">
    <subcellularLocation>
        <location evidence="1">Membrane</location>
        <topology evidence="1">Multi-pass membrane protein</topology>
    </subcellularLocation>
</comment>
<name>T1GLJ8_MEGSC</name>
<keyword evidence="9" id="KW-1185">Reference proteome</keyword>
<reference evidence="9" key="1">
    <citation type="submission" date="2013-02" db="EMBL/GenBank/DDBJ databases">
        <authorList>
            <person name="Hughes D."/>
        </authorList>
    </citation>
    <scope>NUCLEOTIDE SEQUENCE</scope>
    <source>
        <strain>Durham</strain>
        <strain evidence="9">NC isolate 2 -- Noor lab</strain>
    </source>
</reference>
<feature type="transmembrane region" description="Helical" evidence="6">
    <location>
        <begin position="119"/>
        <end position="146"/>
    </location>
</feature>
<evidence type="ECO:0000256" key="1">
    <source>
        <dbReference type="ARBA" id="ARBA00004141"/>
    </source>
</evidence>
<dbReference type="Proteomes" id="UP000015102">
    <property type="component" value="Unassembled WGS sequence"/>
</dbReference>
<dbReference type="HOGENOM" id="CLU_1410306_0_0_1"/>
<dbReference type="PANTHER" id="PTHR10283:SF82">
    <property type="entry name" value="SOLUTE CARRIER FAMILY 13 MEMBER 2"/>
    <property type="match status" value="1"/>
</dbReference>
<feature type="transmembrane region" description="Helical" evidence="6">
    <location>
        <begin position="60"/>
        <end position="86"/>
    </location>
</feature>
<dbReference type="GO" id="GO:0015141">
    <property type="term" value="F:succinate transmembrane transporter activity"/>
    <property type="evidence" value="ECO:0007669"/>
    <property type="project" value="TreeGrafter"/>
</dbReference>
<keyword evidence="3 6" id="KW-0812">Transmembrane</keyword>
<dbReference type="Pfam" id="PF03600">
    <property type="entry name" value="CitMHS"/>
    <property type="match status" value="1"/>
</dbReference>
<keyword evidence="2" id="KW-0813">Transport</keyword>
<dbReference type="EnsemblMetazoa" id="MESCA004403-RA">
    <property type="protein sequence ID" value="MESCA004403-PA"/>
    <property type="gene ID" value="MESCA004403"/>
</dbReference>
<dbReference type="AlphaFoldDB" id="T1GLJ8"/>
<dbReference type="EMBL" id="CAQQ02122776">
    <property type="status" value="NOT_ANNOTATED_CDS"/>
    <property type="molecule type" value="Genomic_DNA"/>
</dbReference>
<protein>
    <recommendedName>
        <fullName evidence="7">Citrate transporter-like domain-containing protein</fullName>
    </recommendedName>
</protein>
<evidence type="ECO:0000256" key="3">
    <source>
        <dbReference type="ARBA" id="ARBA00022692"/>
    </source>
</evidence>
<evidence type="ECO:0000256" key="6">
    <source>
        <dbReference type="SAM" id="Phobius"/>
    </source>
</evidence>
<proteinExistence type="predicted"/>
<feature type="domain" description="Citrate transporter-like" evidence="7">
    <location>
        <begin position="1"/>
        <end position="146"/>
    </location>
</feature>
<evidence type="ECO:0000256" key="5">
    <source>
        <dbReference type="ARBA" id="ARBA00023136"/>
    </source>
</evidence>
<keyword evidence="5 6" id="KW-0472">Membrane</keyword>
<dbReference type="PANTHER" id="PTHR10283">
    <property type="entry name" value="SOLUTE CARRIER FAMILY 13 MEMBER"/>
    <property type="match status" value="1"/>
</dbReference>
<evidence type="ECO:0000256" key="4">
    <source>
        <dbReference type="ARBA" id="ARBA00022989"/>
    </source>
</evidence>
<dbReference type="GO" id="GO:0005886">
    <property type="term" value="C:plasma membrane"/>
    <property type="evidence" value="ECO:0007669"/>
    <property type="project" value="TreeGrafter"/>
</dbReference>
<evidence type="ECO:0000259" key="7">
    <source>
        <dbReference type="Pfam" id="PF03600"/>
    </source>
</evidence>
<sequence length="193" mass="21678">MPMMGILSSEETCQSYFKDTTVMLIGGMIIALSVEYCNLHKRLALLFIRCFTCYPRILHFALMVMTFFLSTMMTNTTTASIMFPIVRAILDNLSENGILRVYEPKLKTETDHRPTKFAIAFYLGVAYSATIGGTSSLIGTGTNMAFKYEWIRIYEKLTDKGDVGEKFSHNGYTPFDNLLLLGNLIDGSLETAL</sequence>
<evidence type="ECO:0000313" key="9">
    <source>
        <dbReference type="Proteomes" id="UP000015102"/>
    </source>
</evidence>
<dbReference type="InterPro" id="IPR004680">
    <property type="entry name" value="Cit_transptr-like_dom"/>
</dbReference>
<organism evidence="8 9">
    <name type="scientific">Megaselia scalaris</name>
    <name type="common">Humpbacked fly</name>
    <name type="synonym">Phora scalaris</name>
    <dbReference type="NCBI Taxonomy" id="36166"/>
    <lineage>
        <taxon>Eukaryota</taxon>
        <taxon>Metazoa</taxon>
        <taxon>Ecdysozoa</taxon>
        <taxon>Arthropoda</taxon>
        <taxon>Hexapoda</taxon>
        <taxon>Insecta</taxon>
        <taxon>Pterygota</taxon>
        <taxon>Neoptera</taxon>
        <taxon>Endopterygota</taxon>
        <taxon>Diptera</taxon>
        <taxon>Brachycera</taxon>
        <taxon>Muscomorpha</taxon>
        <taxon>Platypezoidea</taxon>
        <taxon>Phoridae</taxon>
        <taxon>Megaseliini</taxon>
        <taxon>Megaselia</taxon>
    </lineage>
</organism>